<accession>A0A6S7G859</accession>
<dbReference type="GO" id="GO:0004623">
    <property type="term" value="F:phospholipase A2 activity"/>
    <property type="evidence" value="ECO:0007669"/>
    <property type="project" value="InterPro"/>
</dbReference>
<comment type="caution">
    <text evidence="2">The sequence shown here is derived from an EMBL/GenBank/DDBJ whole genome shotgun (WGS) entry which is preliminary data.</text>
</comment>
<dbReference type="EMBL" id="CACRXK020000761">
    <property type="protein sequence ID" value="CAB3984606.1"/>
    <property type="molecule type" value="Genomic_DNA"/>
</dbReference>
<dbReference type="Pfam" id="PF05826">
    <property type="entry name" value="Phospholip_A2_2"/>
    <property type="match status" value="1"/>
</dbReference>
<evidence type="ECO:0000259" key="1">
    <source>
        <dbReference type="Pfam" id="PF05826"/>
    </source>
</evidence>
<evidence type="ECO:0000313" key="3">
    <source>
        <dbReference type="Proteomes" id="UP001152795"/>
    </source>
</evidence>
<evidence type="ECO:0000313" key="2">
    <source>
        <dbReference type="EMBL" id="CAB3984606.1"/>
    </source>
</evidence>
<feature type="domain" description="Phospholipase A2-like central" evidence="1">
    <location>
        <begin position="86"/>
        <end position="167"/>
    </location>
</feature>
<dbReference type="InterPro" id="IPR016090">
    <property type="entry name" value="PLA2-like_dom"/>
</dbReference>
<protein>
    <submittedName>
        <fullName evidence="2">Phospholipase A2-like</fullName>
    </submittedName>
</protein>
<dbReference type="Gene3D" id="1.20.90.10">
    <property type="entry name" value="Phospholipase A2 domain"/>
    <property type="match status" value="1"/>
</dbReference>
<keyword evidence="3" id="KW-1185">Reference proteome</keyword>
<dbReference type="GO" id="GO:0006644">
    <property type="term" value="P:phospholipid metabolic process"/>
    <property type="evidence" value="ECO:0007669"/>
    <property type="project" value="InterPro"/>
</dbReference>
<dbReference type="InterPro" id="IPR036444">
    <property type="entry name" value="PLipase_A2_dom_sf"/>
</dbReference>
<proteinExistence type="predicted"/>
<dbReference type="OrthoDB" id="8187220at2759"/>
<dbReference type="Proteomes" id="UP001152795">
    <property type="component" value="Unassembled WGS sequence"/>
</dbReference>
<organism evidence="2 3">
    <name type="scientific">Paramuricea clavata</name>
    <name type="common">Red gorgonian</name>
    <name type="synonym">Violescent sea-whip</name>
    <dbReference type="NCBI Taxonomy" id="317549"/>
    <lineage>
        <taxon>Eukaryota</taxon>
        <taxon>Metazoa</taxon>
        <taxon>Cnidaria</taxon>
        <taxon>Anthozoa</taxon>
        <taxon>Octocorallia</taxon>
        <taxon>Malacalcyonacea</taxon>
        <taxon>Plexauridae</taxon>
        <taxon>Paramuricea</taxon>
    </lineage>
</organism>
<gene>
    <name evidence="2" type="ORF">PACLA_8A074856</name>
</gene>
<sequence length="195" mass="22656">MIFQIRIRYLLIVTVIATLVKAYKLNCSSGSASSESLNETKEGLNNIEDLNITETWTWLPFNSSDPENVTTLWDETIRTHQKDEQGMNWCMHVGTRFEKMNFSRFQLTNKCCKEHFKSELLEINDDLRYKCADENDFFNCLKQVNTKMSQSIGDYYFNKVPPPTCYKVEENDYCYRSLCGSAILKISTDASLPVF</sequence>
<dbReference type="GO" id="GO:0050482">
    <property type="term" value="P:arachidonate secretion"/>
    <property type="evidence" value="ECO:0007669"/>
    <property type="project" value="InterPro"/>
</dbReference>
<dbReference type="AlphaFoldDB" id="A0A6S7G859"/>
<name>A0A6S7G859_PARCT</name>
<reference evidence="2" key="1">
    <citation type="submission" date="2020-04" db="EMBL/GenBank/DDBJ databases">
        <authorList>
            <person name="Alioto T."/>
            <person name="Alioto T."/>
            <person name="Gomez Garrido J."/>
        </authorList>
    </citation>
    <scope>NUCLEOTIDE SEQUENCE</scope>
    <source>
        <strain evidence="2">A484AB</strain>
    </source>
</reference>